<organism evidence="1 2">
    <name type="scientific">Herbiconiux aconitum</name>
    <dbReference type="NCBI Taxonomy" id="2970913"/>
    <lineage>
        <taxon>Bacteria</taxon>
        <taxon>Bacillati</taxon>
        <taxon>Actinomycetota</taxon>
        <taxon>Actinomycetes</taxon>
        <taxon>Micrococcales</taxon>
        <taxon>Microbacteriaceae</taxon>
        <taxon>Herbiconiux</taxon>
    </lineage>
</organism>
<reference evidence="1" key="1">
    <citation type="submission" date="2022-08" db="EMBL/GenBank/DDBJ databases">
        <authorList>
            <person name="Deng Y."/>
            <person name="Han X.-F."/>
            <person name="Zhang Y.-Q."/>
        </authorList>
    </citation>
    <scope>NUCLEOTIDE SEQUENCE</scope>
    <source>
        <strain evidence="1">CPCC 205763</strain>
    </source>
</reference>
<proteinExistence type="predicted"/>
<evidence type="ECO:0000313" key="2">
    <source>
        <dbReference type="Proteomes" id="UP001165584"/>
    </source>
</evidence>
<keyword evidence="2" id="KW-1185">Reference proteome</keyword>
<protein>
    <submittedName>
        <fullName evidence="1">Uncharacterized protein</fullName>
    </submittedName>
</protein>
<evidence type="ECO:0000313" key="1">
    <source>
        <dbReference type="EMBL" id="MCS5718563.1"/>
    </source>
</evidence>
<dbReference type="RefSeq" id="WP_259507536.1">
    <property type="nucleotide sequence ID" value="NZ_JANLCM010000001.1"/>
</dbReference>
<name>A0ABT2GQW6_9MICO</name>
<dbReference type="EMBL" id="JANLCM010000001">
    <property type="protein sequence ID" value="MCS5718563.1"/>
    <property type="molecule type" value="Genomic_DNA"/>
</dbReference>
<gene>
    <name evidence="1" type="ORF">N1027_10500</name>
</gene>
<accession>A0ABT2GQW6</accession>
<comment type="caution">
    <text evidence="1">The sequence shown here is derived from an EMBL/GenBank/DDBJ whole genome shotgun (WGS) entry which is preliminary data.</text>
</comment>
<dbReference type="Proteomes" id="UP001165584">
    <property type="component" value="Unassembled WGS sequence"/>
</dbReference>
<sequence>MNSKAEEICRKLVPVDSAHSALSGAVSSTQSGVVGLITGFDPSNADPNVDSMRNSDIFVAICIVSGDTVAAGIPSGAEYLAIYETAISGGDASGEVAYW</sequence>